<name>A0A1H1TP85_9MICO</name>
<gene>
    <name evidence="1" type="ORF">SAMN04489809_2266</name>
</gene>
<dbReference type="InterPro" id="IPR006059">
    <property type="entry name" value="SBP"/>
</dbReference>
<dbReference type="PANTHER" id="PTHR43649:SF30">
    <property type="entry name" value="ABC TRANSPORTER SUBSTRATE-BINDING PROTEIN"/>
    <property type="match status" value="1"/>
</dbReference>
<dbReference type="GeneID" id="36298863"/>
<dbReference type="PANTHER" id="PTHR43649">
    <property type="entry name" value="ARABINOSE-BINDING PROTEIN-RELATED"/>
    <property type="match status" value="1"/>
</dbReference>
<evidence type="ECO:0000313" key="2">
    <source>
        <dbReference type="Proteomes" id="UP000182126"/>
    </source>
</evidence>
<dbReference type="eggNOG" id="COG1653">
    <property type="taxonomic scope" value="Bacteria"/>
</dbReference>
<dbReference type="PROSITE" id="PS51257">
    <property type="entry name" value="PROKAR_LIPOPROTEIN"/>
    <property type="match status" value="1"/>
</dbReference>
<dbReference type="EMBL" id="LT629770">
    <property type="protein sequence ID" value="SDS61954.1"/>
    <property type="molecule type" value="Genomic_DNA"/>
</dbReference>
<dbReference type="AlphaFoldDB" id="A0A1H1TP85"/>
<dbReference type="InterPro" id="IPR050490">
    <property type="entry name" value="Bact_solute-bd_prot1"/>
</dbReference>
<protein>
    <submittedName>
        <fullName evidence="1">Carbohydrate ABC transporter substrate-binding protein, CUT1 family</fullName>
    </submittedName>
</protein>
<dbReference type="Pfam" id="PF01547">
    <property type="entry name" value="SBP_bac_1"/>
    <property type="match status" value="1"/>
</dbReference>
<dbReference type="SUPFAM" id="SSF53850">
    <property type="entry name" value="Periplasmic binding protein-like II"/>
    <property type="match status" value="1"/>
</dbReference>
<accession>A0A1H1TP85</accession>
<dbReference type="CDD" id="cd14748">
    <property type="entry name" value="PBP2_UgpB"/>
    <property type="match status" value="1"/>
</dbReference>
<sequence length="429" mass="45059">MHVKHNMRRRVLVAGAVGTATIVALSGCAGGGGDADGPTEITFSYLWGGEEAKALEAIIADFNASQDDIVVKGVSSPDTQKQLTSMSSSNGSFDISDNFGNTVGAWASKGILAPLDEAIAAEDIDVDDFVPSAMEQMTYDGKIYSLPIAIHSFQLLYNPQLLEEAGVTPPTTMDELAAAIPKLTKKDASGKITQLGLGSANDSTTLTTLGYAFGGSWDGEDGPTPAEDGNIEALQWYQDNVIEPVGADAMATFVSGQGEYLSAQDPFFSGQVAMIIDGEWRSASAAKIAPEFEWGVTAIPAASPDLENSTQVTASTLFIPANSKHKEEAATFLAYLVSDEPMEKFAVALGNLPGRSSLAGSAAFDELQDFGVWAEAASSPNAKSLASRPYSAEYATDLATAFDEVVRLTATPEEAIATVEERMASYASK</sequence>
<dbReference type="Proteomes" id="UP000182126">
    <property type="component" value="Chromosome I"/>
</dbReference>
<dbReference type="Gene3D" id="3.40.190.10">
    <property type="entry name" value="Periplasmic binding protein-like II"/>
    <property type="match status" value="1"/>
</dbReference>
<reference evidence="1 2" key="1">
    <citation type="submission" date="2016-10" db="EMBL/GenBank/DDBJ databases">
        <authorList>
            <person name="de Groot N.N."/>
        </authorList>
    </citation>
    <scope>NUCLEOTIDE SEQUENCE [LARGE SCALE GENOMIC DNA]</scope>
    <source>
        <strain evidence="1 2">DSM 15019</strain>
    </source>
</reference>
<dbReference type="RefSeq" id="WP_060921952.1">
    <property type="nucleotide sequence ID" value="NZ_LT629770.1"/>
</dbReference>
<proteinExistence type="predicted"/>
<evidence type="ECO:0000313" key="1">
    <source>
        <dbReference type="EMBL" id="SDS61954.1"/>
    </source>
</evidence>
<organism evidence="1 2">
    <name type="scientific">Microbacterium paraoxydans</name>
    <dbReference type="NCBI Taxonomy" id="199592"/>
    <lineage>
        <taxon>Bacteria</taxon>
        <taxon>Bacillati</taxon>
        <taxon>Actinomycetota</taxon>
        <taxon>Actinomycetes</taxon>
        <taxon>Micrococcales</taxon>
        <taxon>Microbacteriaceae</taxon>
        <taxon>Microbacterium</taxon>
    </lineage>
</organism>